<evidence type="ECO:0000256" key="5">
    <source>
        <dbReference type="ARBA" id="ARBA00022989"/>
    </source>
</evidence>
<evidence type="ECO:0000313" key="10">
    <source>
        <dbReference type="Proteomes" id="UP001312865"/>
    </source>
</evidence>
<dbReference type="RefSeq" id="WP_336586460.1">
    <property type="nucleotide sequence ID" value="NZ_JBBAXC010000005.1"/>
</dbReference>
<evidence type="ECO:0000256" key="1">
    <source>
        <dbReference type="ARBA" id="ARBA00004651"/>
    </source>
</evidence>
<comment type="similarity">
    <text evidence="7">Belongs to the binding-protein-dependent transport system permease family.</text>
</comment>
<dbReference type="InterPro" id="IPR000515">
    <property type="entry name" value="MetI-like"/>
</dbReference>
<evidence type="ECO:0000256" key="6">
    <source>
        <dbReference type="ARBA" id="ARBA00023136"/>
    </source>
</evidence>
<evidence type="ECO:0000259" key="8">
    <source>
        <dbReference type="PROSITE" id="PS50928"/>
    </source>
</evidence>
<keyword evidence="5 7" id="KW-1133">Transmembrane helix</keyword>
<evidence type="ECO:0000313" key="9">
    <source>
        <dbReference type="EMBL" id="MEI5907022.1"/>
    </source>
</evidence>
<feature type="transmembrane region" description="Helical" evidence="7">
    <location>
        <begin position="238"/>
        <end position="259"/>
    </location>
</feature>
<keyword evidence="3" id="KW-1003">Cell membrane</keyword>
<feature type="transmembrane region" description="Helical" evidence="7">
    <location>
        <begin position="131"/>
        <end position="154"/>
    </location>
</feature>
<evidence type="ECO:0000256" key="2">
    <source>
        <dbReference type="ARBA" id="ARBA00022448"/>
    </source>
</evidence>
<evidence type="ECO:0000256" key="3">
    <source>
        <dbReference type="ARBA" id="ARBA00022475"/>
    </source>
</evidence>
<dbReference type="Proteomes" id="UP001312865">
    <property type="component" value="Unassembled WGS sequence"/>
</dbReference>
<feature type="transmembrane region" description="Helical" evidence="7">
    <location>
        <begin position="9"/>
        <end position="29"/>
    </location>
</feature>
<evidence type="ECO:0000256" key="7">
    <source>
        <dbReference type="RuleBase" id="RU363032"/>
    </source>
</evidence>
<evidence type="ECO:0000256" key="4">
    <source>
        <dbReference type="ARBA" id="ARBA00022692"/>
    </source>
</evidence>
<comment type="subcellular location">
    <subcellularLocation>
        <location evidence="1 7">Cell membrane</location>
        <topology evidence="1 7">Multi-pass membrane protein</topology>
    </subcellularLocation>
</comment>
<keyword evidence="4 7" id="KW-0812">Transmembrane</keyword>
<feature type="domain" description="ABC transmembrane type-1" evidence="8">
    <location>
        <begin position="92"/>
        <end position="289"/>
    </location>
</feature>
<gene>
    <name evidence="9" type="ORF">WAK64_08125</name>
</gene>
<dbReference type="CDD" id="cd06261">
    <property type="entry name" value="TM_PBP2"/>
    <property type="match status" value="1"/>
</dbReference>
<dbReference type="PANTHER" id="PTHR30465:SF44">
    <property type="entry name" value="ABC-TYPE DIPEPTIDE_OLIGOPEPTIDE TRANSPORT SYSTEM, PERMEASE COMPONENT"/>
    <property type="match status" value="1"/>
</dbReference>
<dbReference type="Gene3D" id="1.10.3720.10">
    <property type="entry name" value="MetI-like"/>
    <property type="match status" value="1"/>
</dbReference>
<comment type="caution">
    <text evidence="9">The sequence shown here is derived from an EMBL/GenBank/DDBJ whole genome shotgun (WGS) entry which is preliminary data.</text>
</comment>
<dbReference type="Pfam" id="PF00528">
    <property type="entry name" value="BPD_transp_1"/>
    <property type="match status" value="1"/>
</dbReference>
<accession>A0ABU8HCL0</accession>
<dbReference type="PANTHER" id="PTHR30465">
    <property type="entry name" value="INNER MEMBRANE ABC TRANSPORTER"/>
    <property type="match status" value="1"/>
</dbReference>
<proteinExistence type="inferred from homology"/>
<keyword evidence="6 7" id="KW-0472">Membrane</keyword>
<dbReference type="PROSITE" id="PS50928">
    <property type="entry name" value="ABC_TM1"/>
    <property type="match status" value="1"/>
</dbReference>
<dbReference type="SUPFAM" id="SSF161098">
    <property type="entry name" value="MetI-like"/>
    <property type="match status" value="1"/>
</dbReference>
<feature type="transmembrane region" description="Helical" evidence="7">
    <location>
        <begin position="92"/>
        <end position="119"/>
    </location>
</feature>
<protein>
    <submittedName>
        <fullName evidence="9">ABC transporter permease subunit</fullName>
    </submittedName>
</protein>
<reference evidence="9 10" key="1">
    <citation type="journal article" date="2018" name="J. Microbiol.">
        <title>Bacillus spongiae sp. nov., isolated from sponge of Jeju Island.</title>
        <authorList>
            <person name="Lee G.E."/>
            <person name="Im W.T."/>
            <person name="Park J.S."/>
        </authorList>
    </citation>
    <scope>NUCLEOTIDE SEQUENCE [LARGE SCALE GENOMIC DNA]</scope>
    <source>
        <strain evidence="9 10">135PIL107-10</strain>
    </source>
</reference>
<sequence length="306" mass="35499">MVKKIIKILLNLFIIIVSVVAFCHIPALLYKDIPFSDDFITFTQYELGFFPGHFFNKITETVSQLFNWQNITYIAEGTTVERKIFPYIVESYTYTLTLLFSALFVSLTLAIMFTILTFYLPNTVQKLLKQVVIFLEALPDIFVIFAIQLGVIWIYKHTNILVAEPFSLNSQKTYLLPIISLSIVPLIYLYKQSLLMFENELGKPYVELGVAKGLNKLYILIRHILPNILYSFFYNLKYMYLFLLSNMIILEFMFNIYGLLKFMTNHPTYEIIATGVLMLTFPLAIIFLTINALLPKGVVIYDQKAI</sequence>
<dbReference type="EMBL" id="JBBAXC010000005">
    <property type="protein sequence ID" value="MEI5907022.1"/>
    <property type="molecule type" value="Genomic_DNA"/>
</dbReference>
<name>A0ABU8HCL0_9BACI</name>
<dbReference type="InterPro" id="IPR035906">
    <property type="entry name" value="MetI-like_sf"/>
</dbReference>
<feature type="transmembrane region" description="Helical" evidence="7">
    <location>
        <begin position="174"/>
        <end position="190"/>
    </location>
</feature>
<feature type="transmembrane region" description="Helical" evidence="7">
    <location>
        <begin position="271"/>
        <end position="294"/>
    </location>
</feature>
<organism evidence="9 10">
    <name type="scientific">Bacillus spongiae</name>
    <dbReference type="NCBI Taxonomy" id="2683610"/>
    <lineage>
        <taxon>Bacteria</taxon>
        <taxon>Bacillati</taxon>
        <taxon>Bacillota</taxon>
        <taxon>Bacilli</taxon>
        <taxon>Bacillales</taxon>
        <taxon>Bacillaceae</taxon>
        <taxon>Bacillus</taxon>
    </lineage>
</organism>
<keyword evidence="10" id="KW-1185">Reference proteome</keyword>
<keyword evidence="2 7" id="KW-0813">Transport</keyword>